<feature type="domain" description="U3 small nucleolar RNA-associated protein 20 N-terminal" evidence="2">
    <location>
        <begin position="877"/>
        <end position="1523"/>
    </location>
</feature>
<dbReference type="SUPFAM" id="SSF48371">
    <property type="entry name" value="ARM repeat"/>
    <property type="match status" value="2"/>
</dbReference>
<feature type="domain" description="U3 small nucleolar RNA-associated protein 20 C-terminal" evidence="4">
    <location>
        <begin position="2670"/>
        <end position="2836"/>
    </location>
</feature>
<keyword evidence="6" id="KW-1185">Reference proteome</keyword>
<dbReference type="Gene3D" id="1.25.10.10">
    <property type="entry name" value="Leucine-rich Repeat Variant"/>
    <property type="match status" value="2"/>
</dbReference>
<name>A0A182NLU3_9DIPT</name>
<dbReference type="STRING" id="7168.A0A182NLU3"/>
<dbReference type="InterPro" id="IPR046523">
    <property type="entry name" value="UTP20_dom"/>
</dbReference>
<evidence type="ECO:0000259" key="3">
    <source>
        <dbReference type="Pfam" id="PF20416"/>
    </source>
</evidence>
<dbReference type="Proteomes" id="UP000075884">
    <property type="component" value="Unassembled WGS sequence"/>
</dbReference>
<dbReference type="InterPro" id="IPR052575">
    <property type="entry name" value="SSU_processome_comp_20"/>
</dbReference>
<dbReference type="InterPro" id="IPR057525">
    <property type="entry name" value="UTP20_C"/>
</dbReference>
<evidence type="ECO:0000313" key="6">
    <source>
        <dbReference type="Proteomes" id="UP000075884"/>
    </source>
</evidence>
<dbReference type="InterPro" id="IPR011430">
    <property type="entry name" value="UTP20_N"/>
</dbReference>
<protein>
    <submittedName>
        <fullName evidence="5">Uncharacterized protein</fullName>
    </submittedName>
</protein>
<feature type="region of interest" description="Disordered" evidence="1">
    <location>
        <begin position="841"/>
        <end position="870"/>
    </location>
</feature>
<sequence length="2886" mass="327467">MKNRPVKHKATNAFHFKSFRERINEIDVRRGALYRVETDYELPDTEDGTFFHQSLVKWSVDNLTEEYTAYHRGFKESVTLPLLLFNKEAIVQHLTKCLKKSSDDALQPLLELVVALAKDMRKEFRPFFVGIFEVVVQFLYSDSADRVEWTLLCLAHLFKILRGFLRSDFSLTFSQLLPLLDETQSPRHATDFATECLGYLARDLKDKGPLVRLMLEWKMQDEAYTVPLGRLLFEILHGVQEQFHTTAKQTMQQLYSILQQLDETEADHLQDILTQTVTDIRDRIREEDINIFFETMRATVDGCLATDLTDEEPVVKYLTRLLQLSGIVLEHEYGRLIGDSLSPTVSQLIRLLTIFSEPSVEYRETIVNHIIVLLRSRHFSLTQLEASRLTMNVLLLDYRPLYDRFIDATVHCQMFEALIWPNFVKRLEVELDEARVSFLAGLLLKKAPLCGNGTKLDGWKAFPVHVTSNGNFESYLTKLLATCSVQQVLASFELYISVFIVLPHLGSYREKGTANDALVALIKDGVKSLQSGMYAAKQGKVEQVVQLIAIAVETVVHLQEMDGKSCFDLVECLLPVVTEQDCLLLNSVHLLMVHIADQRKNVISFARFKRLHPFVHPLMTSYDTTVRRLSSAIMAHFVELPELAAGMGPLYGTIAQIELIEPQIHTYREQVVLFQNLIYDSQLCQKAIKADGSEWTETVLRYMLSVFAVNFKLLWEPAGTVVQSYADNTIKSDEECFWKVFHSMLTMAEERKPHAVNLSAPKEDHSSGVDNEDVDEDEDEEEQPTSALVRKVVECFGTGPTIDYSNVRLQQLRMLQRCTIFCRSKGDRIVERFFAFLEQGTTKPETDGEEEAAPERSSAMANQIKRKSSKSAGASTHQVLLCYLKICTELPLKSVRKHADRLYATYETLVSSRHEEIQRTALNGIFALGGSQMTPYKDFIGRLTNEKTLKQALLSVFVPSEEDDEEDEDGYTGSTGRTKVAEEHRPKVVQLVLKVLDGKIKQNLGNGGSGGQHKATILTFIGRLRAEELELLLGRWYDVYLGQLKTTPYETVCHLTEALENGEEDLIPTPAPFKVKTLLNFLAALQTEIAPIKPAAFAARLMHLKICFDAMLVRLDHAIYKKYKNQALLALVDIFDQYDTTYEWTDSELDAILHVHVWPQLAYLPGESIHTPTPLLKLLLTWSQSDRFYLLLERPMPDHLRDAEAEDAEDSVITPLDAIIALLRGSRTSGAVCTRIFTALAAMLQSDDRNQSDASDSRFRLPDTTRPIVGRSRLLIPYVKDLLQYIRCAVRGKKMISSDLLLILTRLAESGMIGCDQKDEQLVENDRVSLLNLLFPMLARKVHEGGDDQASEDVRRLHIIVMRLLGDISEPLQYLKQLAISLQIVQARGARKILCQIFESLAHHTPEMRLINTLVQGMNAMDKRWIEQPDHTIRTAICRSIDRLLSKTAPDGERMTGNVAIVFLSQAFHVLQHEKDFTARQHASEYVCKVIVYLASVNDCPAELQYCLDRIVLHGIAEGLKAKRAGNDRRNESIQLLGELSRTVGKPGLTTHPKCRLFAELWHFTAQGDGAERDFFENITNLQVYKHRKAMKRLAIKLAGIADAKWSIGQDVAGGAPKIELTTRTIVSFLLPIVAHYICHDEYKKQTNLVEEASSCVINFCRILPWRGYHTVLQEYLRKLKFSWEYQKQLLRIVIGIMDAFHFDLTAAKAVEEAKGVNALMNKKLKLRDEAEVTEAVHDQENKEDEEAVQPNEQEMDTEDAATEPKEEEDEEVINEAMEEDEPKQSEQVDMLQVARDIVHDISKTIIPSLLSTFKFAEEAPVTVSGGGQMDKKARFAKQRVEMQKLPIAIAIVKLFMKLPRKEIEVNLPKLIIKVITFLKSRLKLARVQARNTLAHIMLELGPSYLSFVLQNLMAMLTRGFQRHVLTFTVHTIIERAQKHLSDGPVLENILQTVLHICTEDIFGQLIGLMNGSTIETGSLKKNSMPEAKSSRKPYQTLYILAKAANERMLVDLFAPFRVVLSKYRTHQTVTKVQDAFHQIAEGIVANESISPESLLVFIYGLVSGKIFAQCAGDEQQQEDEKGEEQKRATKKLLGNVPKPGSIFIIPEEPQRYGSSSASVSLEAMLTKSEGNDAAFLECGLEMLQAFIRRRQIETRNDPEQEALFQQLLDPIVPMLMASLDSKHSKIICYTINCFAALWGTQWELKSFKQPRTMGSIMKAIFDILHRYNTVALDINNPNFGMVRASFRAIVAILKHTKLSCKFTNEQLRLLVMYVEQDLVVGGGRQTTAFVLLRALLARRFSFAELNALMQKVFEICVQSENETVRAECRQNIVDYIMNASMSKKVQKHLLFFVDQLQYDAMFGRESACVMLKVLFQKLPKATINVNYGAIFFALGVRLVNEDATEIRTLVADCIETLLKRLDPPEKGELVKIVQDMLCDGALKHRELATQLLLRIIRSEPTERFISGWLNKVLPLLLQNLVPPTTAAARCTEGKFVKPALQVTTLLNTDPSGDHLIIQTLNVFDELVRLYPVILTNKEHYDTVDSLAYTVQSLLSSGHQWVRHGALKLLYQIMNELDYDAIHERIRAIAERRKRNRLGNEDPAEQEDEGDTTTIGRQFFYQAPLRDCKTLTLDLCAQLTPNGAMVNERDDEAAGVVTQLLFLIANVLRAVPLEKECVTTKKIDLNWLVRRVRYIMQNEIVKTPNLYTLRKHALHWISSVIAILEQETLEQLAPSLLIPAIRELTAQDIAGQRTSNDPLKVALRKVATKVGKDICTRLGTEQYDKIRSSIEESLRRKRIDRKVLLAQEKVNQPIIAARRKEAKRDRTKEAKKRKLQKMDDPLDLDAPSRGGVLVGMKQLSKRSGSKRGGGGSAPKKRRNMEAMFRN</sequence>
<feature type="compositionally biased region" description="Basic and acidic residues" evidence="1">
    <location>
        <begin position="2819"/>
        <end position="2828"/>
    </location>
</feature>
<feature type="region of interest" description="Disordered" evidence="1">
    <location>
        <begin position="1732"/>
        <end position="1787"/>
    </location>
</feature>
<dbReference type="InterPro" id="IPR011989">
    <property type="entry name" value="ARM-like"/>
</dbReference>
<dbReference type="PANTHER" id="PTHR17695:SF11">
    <property type="entry name" value="SMALL SUBUNIT PROCESSOME COMPONENT 20 HOMOLOG"/>
    <property type="match status" value="1"/>
</dbReference>
<organism evidence="5 6">
    <name type="scientific">Anopheles dirus</name>
    <dbReference type="NCBI Taxonomy" id="7168"/>
    <lineage>
        <taxon>Eukaryota</taxon>
        <taxon>Metazoa</taxon>
        <taxon>Ecdysozoa</taxon>
        <taxon>Arthropoda</taxon>
        <taxon>Hexapoda</taxon>
        <taxon>Insecta</taxon>
        <taxon>Pterygota</taxon>
        <taxon>Neoptera</taxon>
        <taxon>Endopterygota</taxon>
        <taxon>Diptera</taxon>
        <taxon>Nematocera</taxon>
        <taxon>Culicoidea</taxon>
        <taxon>Culicidae</taxon>
        <taxon>Anophelinae</taxon>
        <taxon>Anopheles</taxon>
    </lineage>
</organism>
<accession>A0A182NLU3</accession>
<feature type="domain" description="U3 small nucleolar RNA-associated protein 20" evidence="3">
    <location>
        <begin position="1841"/>
        <end position="2063"/>
    </location>
</feature>
<dbReference type="GO" id="GO:0032040">
    <property type="term" value="C:small-subunit processome"/>
    <property type="evidence" value="ECO:0007669"/>
    <property type="project" value="TreeGrafter"/>
</dbReference>
<dbReference type="Pfam" id="PF20416">
    <property type="entry name" value="UTP20"/>
    <property type="match status" value="1"/>
</dbReference>
<proteinExistence type="predicted"/>
<reference evidence="5" key="2">
    <citation type="submission" date="2020-05" db="UniProtKB">
        <authorList>
            <consortium name="EnsemblMetazoa"/>
        </authorList>
    </citation>
    <scope>IDENTIFICATION</scope>
    <source>
        <strain evidence="5">WRAIR2</strain>
    </source>
</reference>
<evidence type="ECO:0000256" key="1">
    <source>
        <dbReference type="SAM" id="MobiDB-lite"/>
    </source>
</evidence>
<feature type="region of interest" description="Disordered" evidence="1">
    <location>
        <begin position="756"/>
        <end position="785"/>
    </location>
</feature>
<dbReference type="Pfam" id="PF23099">
    <property type="entry name" value="UTP20_C"/>
    <property type="match status" value="1"/>
</dbReference>
<feature type="compositionally biased region" description="Acidic residues" evidence="1">
    <location>
        <begin position="1742"/>
        <end position="1782"/>
    </location>
</feature>
<feature type="region of interest" description="Disordered" evidence="1">
    <location>
        <begin position="2819"/>
        <end position="2886"/>
    </location>
</feature>
<evidence type="ECO:0000313" key="5">
    <source>
        <dbReference type="EnsemblMetazoa" id="ADIR008624-PA"/>
    </source>
</evidence>
<feature type="compositionally biased region" description="Basic and acidic residues" evidence="1">
    <location>
        <begin position="1732"/>
        <end position="1741"/>
    </location>
</feature>
<dbReference type="VEuPathDB" id="VectorBase:ADIR008624"/>
<evidence type="ECO:0000259" key="2">
    <source>
        <dbReference type="Pfam" id="PF07539"/>
    </source>
</evidence>
<feature type="region of interest" description="Disordered" evidence="1">
    <location>
        <begin position="960"/>
        <end position="979"/>
    </location>
</feature>
<dbReference type="GO" id="GO:0030686">
    <property type="term" value="C:90S preribosome"/>
    <property type="evidence" value="ECO:0007669"/>
    <property type="project" value="TreeGrafter"/>
</dbReference>
<dbReference type="PANTHER" id="PTHR17695">
    <property type="entry name" value="SMALL SUBUNIT PROCESSOME COMPONENT 20 HOMOLOG"/>
    <property type="match status" value="1"/>
</dbReference>
<dbReference type="InterPro" id="IPR016024">
    <property type="entry name" value="ARM-type_fold"/>
</dbReference>
<feature type="compositionally biased region" description="Acidic residues" evidence="1">
    <location>
        <begin position="960"/>
        <end position="970"/>
    </location>
</feature>
<feature type="compositionally biased region" description="Acidic residues" evidence="1">
    <location>
        <begin position="770"/>
        <end position="783"/>
    </location>
</feature>
<evidence type="ECO:0000259" key="4">
    <source>
        <dbReference type="Pfam" id="PF23099"/>
    </source>
</evidence>
<reference evidence="6" key="1">
    <citation type="submission" date="2013-03" db="EMBL/GenBank/DDBJ databases">
        <title>The Genome Sequence of Anopheles dirus WRAIR2.</title>
        <authorList>
            <consortium name="The Broad Institute Genomics Platform"/>
            <person name="Neafsey D.E."/>
            <person name="Walton C."/>
            <person name="Walker B."/>
            <person name="Young S.K."/>
            <person name="Zeng Q."/>
            <person name="Gargeya S."/>
            <person name="Fitzgerald M."/>
            <person name="Haas B."/>
            <person name="Abouelleil A."/>
            <person name="Allen A.W."/>
            <person name="Alvarado L."/>
            <person name="Arachchi H.M."/>
            <person name="Berlin A.M."/>
            <person name="Chapman S.B."/>
            <person name="Gainer-Dewar J."/>
            <person name="Goldberg J."/>
            <person name="Griggs A."/>
            <person name="Gujja S."/>
            <person name="Hansen M."/>
            <person name="Howarth C."/>
            <person name="Imamovic A."/>
            <person name="Ireland A."/>
            <person name="Larimer J."/>
            <person name="McCowan C."/>
            <person name="Murphy C."/>
            <person name="Pearson M."/>
            <person name="Poon T.W."/>
            <person name="Priest M."/>
            <person name="Roberts A."/>
            <person name="Saif S."/>
            <person name="Shea T."/>
            <person name="Sisk P."/>
            <person name="Sykes S."/>
            <person name="Wortman J."/>
            <person name="Nusbaum C."/>
            <person name="Birren B."/>
        </authorList>
    </citation>
    <scope>NUCLEOTIDE SEQUENCE [LARGE SCALE GENOMIC DNA]</scope>
    <source>
        <strain evidence="6">WRAIR2</strain>
    </source>
</reference>
<dbReference type="Pfam" id="PF07539">
    <property type="entry name" value="UTP20_N"/>
    <property type="match status" value="1"/>
</dbReference>
<dbReference type="EnsemblMetazoa" id="ADIR008624-RA">
    <property type="protein sequence ID" value="ADIR008624-PA"/>
    <property type="gene ID" value="ADIR008624"/>
</dbReference>